<reference evidence="1 2" key="1">
    <citation type="submission" date="2023-12" db="EMBL/GenBank/DDBJ databases">
        <title>Genome sequencing and assembly of bacterial species from a model synthetic community.</title>
        <authorList>
            <person name="Hogle S.L."/>
        </authorList>
    </citation>
    <scope>NUCLEOTIDE SEQUENCE [LARGE SCALE GENOMIC DNA]</scope>
    <source>
        <strain evidence="1 2">HAMBI_3031</strain>
    </source>
</reference>
<organism evidence="1 2">
    <name type="scientific">Niabella yanshanensis</name>
    <dbReference type="NCBI Taxonomy" id="577386"/>
    <lineage>
        <taxon>Bacteria</taxon>
        <taxon>Pseudomonadati</taxon>
        <taxon>Bacteroidota</taxon>
        <taxon>Chitinophagia</taxon>
        <taxon>Chitinophagales</taxon>
        <taxon>Chitinophagaceae</taxon>
        <taxon>Niabella</taxon>
    </lineage>
</organism>
<accession>A0ABZ0WBU9</accession>
<dbReference type="RefSeq" id="WP_114792170.1">
    <property type="nucleotide sequence ID" value="NZ_CP139960.1"/>
</dbReference>
<sequence length="68" mass="7864">MKQRRQHLLVGLLAAVVTFGSLYAFAGEQYFAKRHNGRFCNERHGKQMHAEDWYQEGERPALKSEAAQ</sequence>
<name>A0ABZ0WBU9_9BACT</name>
<proteinExistence type="predicted"/>
<evidence type="ECO:0000313" key="1">
    <source>
        <dbReference type="EMBL" id="WQD40479.1"/>
    </source>
</evidence>
<evidence type="ECO:0000313" key="2">
    <source>
        <dbReference type="Proteomes" id="UP001325680"/>
    </source>
</evidence>
<gene>
    <name evidence="1" type="ORF">U0035_10000</name>
</gene>
<dbReference type="EMBL" id="CP139960">
    <property type="protein sequence ID" value="WQD40479.1"/>
    <property type="molecule type" value="Genomic_DNA"/>
</dbReference>
<dbReference type="Proteomes" id="UP001325680">
    <property type="component" value="Chromosome"/>
</dbReference>
<keyword evidence="2" id="KW-1185">Reference proteome</keyword>
<protein>
    <submittedName>
        <fullName evidence="1">Uncharacterized protein</fullName>
    </submittedName>
</protein>